<proteinExistence type="predicted"/>
<dbReference type="AlphaFoldDB" id="A0A915KHK7"/>
<dbReference type="WBParaSite" id="nRc.2.0.1.t38222-RA">
    <property type="protein sequence ID" value="nRc.2.0.1.t38222-RA"/>
    <property type="gene ID" value="nRc.2.0.1.g38222"/>
</dbReference>
<protein>
    <submittedName>
        <fullName evidence="2">Uncharacterized protein</fullName>
    </submittedName>
</protein>
<evidence type="ECO:0000313" key="2">
    <source>
        <dbReference type="WBParaSite" id="nRc.2.0.1.t38222-RA"/>
    </source>
</evidence>
<name>A0A915KHK7_ROMCU</name>
<reference evidence="2" key="1">
    <citation type="submission" date="2022-11" db="UniProtKB">
        <authorList>
            <consortium name="WormBaseParasite"/>
        </authorList>
    </citation>
    <scope>IDENTIFICATION</scope>
</reference>
<sequence>MNKKNANSPAAPVLAKILLEGTPSPLAETALTWNEYSVWGFNESILYWAKIRPFGLSGGSHWTTTLVAVKGRLSTFFGAVSGTESRKKRRKFDRRENRKLKKLQNDFHSNEESMKSVKMPNVREWVNRILNKL</sequence>
<dbReference type="Proteomes" id="UP000887565">
    <property type="component" value="Unplaced"/>
</dbReference>
<organism evidence="1 2">
    <name type="scientific">Romanomermis culicivorax</name>
    <name type="common">Nematode worm</name>
    <dbReference type="NCBI Taxonomy" id="13658"/>
    <lineage>
        <taxon>Eukaryota</taxon>
        <taxon>Metazoa</taxon>
        <taxon>Ecdysozoa</taxon>
        <taxon>Nematoda</taxon>
        <taxon>Enoplea</taxon>
        <taxon>Dorylaimia</taxon>
        <taxon>Mermithida</taxon>
        <taxon>Mermithoidea</taxon>
        <taxon>Mermithidae</taxon>
        <taxon>Romanomermis</taxon>
    </lineage>
</organism>
<accession>A0A915KHK7</accession>
<keyword evidence="1" id="KW-1185">Reference proteome</keyword>
<evidence type="ECO:0000313" key="1">
    <source>
        <dbReference type="Proteomes" id="UP000887565"/>
    </source>
</evidence>